<feature type="chain" id="PRO_5036308604" evidence="2">
    <location>
        <begin position="19"/>
        <end position="1404"/>
    </location>
</feature>
<evidence type="ECO:0000256" key="1">
    <source>
        <dbReference type="SAM" id="MobiDB-lite"/>
    </source>
</evidence>
<feature type="region of interest" description="Disordered" evidence="1">
    <location>
        <begin position="649"/>
        <end position="672"/>
    </location>
</feature>
<feature type="compositionally biased region" description="Low complexity" evidence="1">
    <location>
        <begin position="555"/>
        <end position="572"/>
    </location>
</feature>
<name>A0A1I7RKR0_BURXY</name>
<keyword evidence="7" id="KW-1185">Reference proteome</keyword>
<feature type="region of interest" description="Disordered" evidence="1">
    <location>
        <begin position="825"/>
        <end position="879"/>
    </location>
</feature>
<keyword evidence="2" id="KW-0732">Signal</keyword>
<organism evidence="6 8">
    <name type="scientific">Bursaphelenchus xylophilus</name>
    <name type="common">Pinewood nematode worm</name>
    <name type="synonym">Aphelenchoides xylophilus</name>
    <dbReference type="NCBI Taxonomy" id="6326"/>
    <lineage>
        <taxon>Eukaryota</taxon>
        <taxon>Metazoa</taxon>
        <taxon>Ecdysozoa</taxon>
        <taxon>Nematoda</taxon>
        <taxon>Chromadorea</taxon>
        <taxon>Rhabditida</taxon>
        <taxon>Tylenchina</taxon>
        <taxon>Tylenchomorpha</taxon>
        <taxon>Aphelenchoidea</taxon>
        <taxon>Aphelenchoididae</taxon>
        <taxon>Bursaphelenchus</taxon>
    </lineage>
</organism>
<feature type="region of interest" description="Disordered" evidence="1">
    <location>
        <begin position="931"/>
        <end position="968"/>
    </location>
</feature>
<evidence type="ECO:0000313" key="8">
    <source>
        <dbReference type="WBParaSite" id="BXY_0129400.1"/>
    </source>
</evidence>
<evidence type="ECO:0000313" key="7">
    <source>
        <dbReference type="Proteomes" id="UP000659654"/>
    </source>
</evidence>
<feature type="region of interest" description="Disordered" evidence="1">
    <location>
        <begin position="715"/>
        <end position="769"/>
    </location>
</feature>
<evidence type="ECO:0000313" key="6">
    <source>
        <dbReference type="Proteomes" id="UP000095284"/>
    </source>
</evidence>
<dbReference type="EMBL" id="CAJFCV020000006">
    <property type="protein sequence ID" value="CAG9131144.1"/>
    <property type="molecule type" value="Genomic_DNA"/>
</dbReference>
<dbReference type="Proteomes" id="UP000659654">
    <property type="component" value="Unassembled WGS sequence"/>
</dbReference>
<feature type="compositionally biased region" description="Basic and acidic residues" evidence="1">
    <location>
        <begin position="1217"/>
        <end position="1226"/>
    </location>
</feature>
<dbReference type="SMR" id="A0A1I7RKR0"/>
<accession>A0A1I7RKR0</accession>
<feature type="compositionally biased region" description="Polar residues" evidence="1">
    <location>
        <begin position="316"/>
        <end position="329"/>
    </location>
</feature>
<feature type="compositionally biased region" description="Low complexity" evidence="1">
    <location>
        <begin position="392"/>
        <end position="413"/>
    </location>
</feature>
<dbReference type="Proteomes" id="UP000582659">
    <property type="component" value="Unassembled WGS sequence"/>
</dbReference>
<dbReference type="EMBL" id="CAJFDI010000006">
    <property type="protein sequence ID" value="CAD5235020.1"/>
    <property type="molecule type" value="Genomic_DNA"/>
</dbReference>
<feature type="compositionally biased region" description="Basic and acidic residues" evidence="1">
    <location>
        <begin position="825"/>
        <end position="837"/>
    </location>
</feature>
<evidence type="ECO:0000256" key="2">
    <source>
        <dbReference type="SAM" id="SignalP"/>
    </source>
</evidence>
<feature type="compositionally biased region" description="Low complexity" evidence="1">
    <location>
        <begin position="295"/>
        <end position="312"/>
    </location>
</feature>
<feature type="region of interest" description="Disordered" evidence="1">
    <location>
        <begin position="285"/>
        <end position="329"/>
    </location>
</feature>
<feature type="region of interest" description="Disordered" evidence="1">
    <location>
        <begin position="996"/>
        <end position="1034"/>
    </location>
</feature>
<protein>
    <submittedName>
        <fullName evidence="4">(pine wood nematode) hypothetical protein</fullName>
    </submittedName>
</protein>
<dbReference type="InterPro" id="IPR055352">
    <property type="entry name" value="CCD_aECM"/>
</dbReference>
<dbReference type="PANTHER" id="PTHR37435">
    <property type="entry name" value="PROTEIN CBG14344"/>
    <property type="match status" value="1"/>
</dbReference>
<proteinExistence type="predicted"/>
<feature type="compositionally biased region" description="Low complexity" evidence="1">
    <location>
        <begin position="724"/>
        <end position="736"/>
    </location>
</feature>
<dbReference type="PANTHER" id="PTHR37435:SF3">
    <property type="entry name" value="DUMPY: SHORTER THAN WILD-TYPE"/>
    <property type="match status" value="1"/>
</dbReference>
<feature type="region of interest" description="Disordered" evidence="1">
    <location>
        <begin position="1108"/>
        <end position="1130"/>
    </location>
</feature>
<feature type="domain" description="aECM cysteine-cradle" evidence="3">
    <location>
        <begin position="1353"/>
        <end position="1403"/>
    </location>
</feature>
<feature type="region of interest" description="Disordered" evidence="1">
    <location>
        <begin position="1142"/>
        <end position="1250"/>
    </location>
</feature>
<feature type="compositionally biased region" description="Low complexity" evidence="1">
    <location>
        <begin position="589"/>
        <end position="601"/>
    </location>
</feature>
<feature type="region of interest" description="Disordered" evidence="1">
    <location>
        <begin position="487"/>
        <end position="529"/>
    </location>
</feature>
<feature type="compositionally biased region" description="Low complexity" evidence="1">
    <location>
        <begin position="758"/>
        <end position="769"/>
    </location>
</feature>
<feature type="compositionally biased region" description="Polar residues" evidence="1">
    <location>
        <begin position="737"/>
        <end position="757"/>
    </location>
</feature>
<feature type="compositionally biased region" description="Low complexity" evidence="1">
    <location>
        <begin position="1021"/>
        <end position="1034"/>
    </location>
</feature>
<reference evidence="8" key="1">
    <citation type="submission" date="2016-11" db="UniProtKB">
        <authorList>
            <consortium name="WormBaseParasite"/>
        </authorList>
    </citation>
    <scope>IDENTIFICATION</scope>
</reference>
<feature type="compositionally biased region" description="Basic and acidic residues" evidence="1">
    <location>
        <begin position="573"/>
        <end position="588"/>
    </location>
</feature>
<feature type="compositionally biased region" description="Low complexity" evidence="1">
    <location>
        <begin position="1142"/>
        <end position="1190"/>
    </location>
</feature>
<dbReference type="Pfam" id="PF23626">
    <property type="entry name" value="CCD_aECM"/>
    <property type="match status" value="1"/>
</dbReference>
<feature type="compositionally biased region" description="Polar residues" evidence="1">
    <location>
        <begin position="1191"/>
        <end position="1205"/>
    </location>
</feature>
<gene>
    <name evidence="4" type="ORF">BXYJ_LOCUS15111</name>
</gene>
<feature type="compositionally biased region" description="Polar residues" evidence="1">
    <location>
        <begin position="514"/>
        <end position="524"/>
    </location>
</feature>
<dbReference type="eggNOG" id="ENOG502S7MK">
    <property type="taxonomic scope" value="Eukaryota"/>
</dbReference>
<evidence type="ECO:0000313" key="5">
    <source>
        <dbReference type="EMBL" id="CAG9131144.1"/>
    </source>
</evidence>
<feature type="compositionally biased region" description="Polar residues" evidence="1">
    <location>
        <begin position="381"/>
        <end position="391"/>
    </location>
</feature>
<evidence type="ECO:0000259" key="3">
    <source>
        <dbReference type="Pfam" id="PF23626"/>
    </source>
</evidence>
<feature type="signal peptide" evidence="2">
    <location>
        <begin position="1"/>
        <end position="18"/>
    </location>
</feature>
<dbReference type="WBParaSite" id="BXY_0129400.1">
    <property type="protein sequence ID" value="BXY_0129400.1"/>
    <property type="gene ID" value="BXY_0129400"/>
</dbReference>
<feature type="region of interest" description="Disordered" evidence="1">
    <location>
        <begin position="542"/>
        <end position="633"/>
    </location>
</feature>
<evidence type="ECO:0000313" key="4">
    <source>
        <dbReference type="EMBL" id="CAD5235020.1"/>
    </source>
</evidence>
<feature type="compositionally biased region" description="Polar residues" evidence="1">
    <location>
        <begin position="617"/>
        <end position="633"/>
    </location>
</feature>
<dbReference type="OrthoDB" id="5876435at2759"/>
<feature type="compositionally biased region" description="Basic and acidic residues" evidence="1">
    <location>
        <begin position="542"/>
        <end position="554"/>
    </location>
</feature>
<sequence>MGRSRCLLLLLYVQYLHGFIINNKLIRDDGVKVFTVSSEIKGYNCRCGCNCAAEGIILPKPLPLPPAPFPDAPKQFHIQKHIKQNDCNCQCSCYRGQLPTEGPRIHTGNDGNDVHSEVTKKILDELKTTLSLPSDPTTSIPQSNYTLLKGSKAIKDLSLETPLTVIVPERFTRPTRVYLKAEDNTEETANIGTTIPVDDNKITEPTKSEIVETTGSTIAAPSTTASELPKENTTKLAVTEGPTPVVSDAGEKLTMVFKEPTAATSPEATEPSTVVSTIAKTSEIPEKSEKVSTFSVATETEASSPSSTSAKGETSEIPQATEGSPIESTSTIEASFVSSTSSGSILSSTELPGSALSLRNDKKKSDSKTTSVWTIVPSSAEIITTPQPNEASSPSSSTSPVSTTTLESTSTTEDTNKLGLEIVSTTVKSNEEDGSILTTDDLDNLKAIPSEANEDGESTTVNENKVTKTPEVKDDKMEKLKSILGKLREKLGDMKKKKEEKEDQAGEIEESIDNVATTVSPQEQYKQKVRELVRRLEAELERLKEKKRKEEESKSSSSTSSSNSSIASNSNNVKEEVLAEEEVLKSTEETTSLTEGSSSTTPTPIDVTVLPNDADNSRTIQPTQENAPSSTVSVKETLASTVATTVHTLNSQPETTETPKKEVLESSVQTEDEIKPTTTVISSANNEELTQPATSFVTSGFPAETTERTRVLTTEKNLPKEVETASSTGASTTAKAEQSTGPITSTAEENLPTTLEASQSPETESLTTELRLETTVPPTESPFRFESNDVNIVTEGKTLATTPESVVSTTEEKIVVTTPVGNKIENSESLEKTKQTEETTESAVVTDGHVAPTTDQTTKVGENDDLSSSTKASVATKKEKVVEEATTETVKGIEKEKEASLLPTTQEEENLTTTKAEGPTAVVTNAPRRTVRPYSSSEEEDRHFKPNREGVLATKSTTNTSEDGKLAKSSISTHLEEIVTAKNVDKYPETLNATTKLSSSTTTLPTPPFNPKEIPERETTETTVTTESTTSEPTTTFIPEKETAAPTTPKTTVTTLETTTTIVTTTTTTEAPVTKKISSDDSSGPSFVVADVSKETLTVTTVGTTISESTSKLTTEGASTTTGEATEGLILTSDAATSTFATSEAKVQTETSVGQSSTSESSKLTSEGIGETSEPSTSQPSSTSTLATATDQITTEESKAATNSLPKEEPSFSIDDQQQHLEKPNDLPEPPPFFPDGLPGIAKLPKNADEHTLMERHKEARRWREKLELEKLHENVEGQVKFQNPAERRRLIEEKLDQLARLERYYHERLEQFRLAQRARANNVEEAPIAKPILTTPTTTTTVTPTTLDPSLPSHCAPVVKFISTFHIDDPHEWLKGNCVFVKEYFPGASCSQIEDLLAVCFNS</sequence>
<feature type="compositionally biased region" description="Basic and acidic residues" evidence="1">
    <location>
        <begin position="487"/>
        <end position="504"/>
    </location>
</feature>
<reference evidence="5" key="2">
    <citation type="submission" date="2020-08" db="EMBL/GenBank/DDBJ databases">
        <authorList>
            <person name="Kikuchi T."/>
        </authorList>
    </citation>
    <scope>NUCLEOTIDE SEQUENCE</scope>
    <source>
        <strain evidence="4">Ka4C1</strain>
    </source>
</reference>
<feature type="region of interest" description="Disordered" evidence="1">
    <location>
        <begin position="381"/>
        <end position="417"/>
    </location>
</feature>
<dbReference type="Proteomes" id="UP000095284">
    <property type="component" value="Unplaced"/>
</dbReference>